<dbReference type="AlphaFoldDB" id="A0A1I3FNW8"/>
<dbReference type="EMBL" id="FOPU01000091">
    <property type="protein sequence ID" value="SFI12856.1"/>
    <property type="molecule type" value="Genomic_DNA"/>
</dbReference>
<sequence>GNPAINSLVQQSQSNGYGGEVSAGAAGIIATLFAFSHLSFSFDSDGLADGFARLYAYATDHPEAREILLAID</sequence>
<protein>
    <submittedName>
        <fullName evidence="2">Antirestriction protein</fullName>
    </submittedName>
</protein>
<dbReference type="InterPro" id="IPR004914">
    <property type="entry name" value="Antirestrict"/>
</dbReference>
<dbReference type="InterPro" id="IPR042297">
    <property type="entry name" value="Antirestriction_sf"/>
</dbReference>
<proteinExistence type="inferred from homology"/>
<dbReference type="Pfam" id="PF03230">
    <property type="entry name" value="Antirestrict"/>
    <property type="match status" value="1"/>
</dbReference>
<dbReference type="Proteomes" id="UP000183635">
    <property type="component" value="Unassembled WGS sequence"/>
</dbReference>
<evidence type="ECO:0000313" key="3">
    <source>
        <dbReference type="Proteomes" id="UP000183635"/>
    </source>
</evidence>
<evidence type="ECO:0000313" key="2">
    <source>
        <dbReference type="EMBL" id="SFI12856.1"/>
    </source>
</evidence>
<feature type="non-terminal residue" evidence="2">
    <location>
        <position position="1"/>
    </location>
</feature>
<dbReference type="Gene3D" id="3.30.70.3580">
    <property type="entry name" value="Antirestriction protein"/>
    <property type="match status" value="1"/>
</dbReference>
<keyword evidence="3" id="KW-1185">Reference proteome</keyword>
<gene>
    <name evidence="2" type="ORF">SAMN04488021_1911</name>
</gene>
<comment type="similarity">
    <text evidence="1">Belongs to the antirestriction protein family.</text>
</comment>
<organism evidence="2 3">
    <name type="scientific">Paracoccus aminovorans</name>
    <dbReference type="NCBI Taxonomy" id="34004"/>
    <lineage>
        <taxon>Bacteria</taxon>
        <taxon>Pseudomonadati</taxon>
        <taxon>Pseudomonadota</taxon>
        <taxon>Alphaproteobacteria</taxon>
        <taxon>Rhodobacterales</taxon>
        <taxon>Paracoccaceae</taxon>
        <taxon>Paracoccus</taxon>
    </lineage>
</organism>
<reference evidence="2 3" key="1">
    <citation type="submission" date="2016-10" db="EMBL/GenBank/DDBJ databases">
        <authorList>
            <person name="de Groot N.N."/>
        </authorList>
    </citation>
    <scope>NUCLEOTIDE SEQUENCE [LARGE SCALE GENOMIC DNA]</scope>
    <source>
        <strain evidence="2 3">DSM 8537</strain>
    </source>
</reference>
<dbReference type="RefSeq" id="WP_139218174.1">
    <property type="nucleotide sequence ID" value="NZ_FOPU01000091.1"/>
</dbReference>
<evidence type="ECO:0000256" key="1">
    <source>
        <dbReference type="ARBA" id="ARBA00008618"/>
    </source>
</evidence>
<name>A0A1I3FNW8_9RHOB</name>
<accession>A0A1I3FNW8</accession>
<dbReference type="OrthoDB" id="1164967at2"/>